<dbReference type="EMBL" id="AYRZ02000007">
    <property type="protein sequence ID" value="PHT77404.1"/>
    <property type="molecule type" value="Genomic_DNA"/>
</dbReference>
<dbReference type="Gramene" id="PHT77404">
    <property type="protein sequence ID" value="PHT77404"/>
    <property type="gene ID" value="T459_20926"/>
</dbReference>
<dbReference type="NCBIfam" id="TIGR01640">
    <property type="entry name" value="F_box_assoc_1"/>
    <property type="match status" value="1"/>
</dbReference>
<protein>
    <recommendedName>
        <fullName evidence="1">F-box associated beta-propeller type 1 domain-containing protein</fullName>
    </recommendedName>
</protein>
<dbReference type="InterPro" id="IPR017451">
    <property type="entry name" value="F-box-assoc_interact_dom"/>
</dbReference>
<evidence type="ECO:0000259" key="1">
    <source>
        <dbReference type="Pfam" id="PF07734"/>
    </source>
</evidence>
<name>A0A2G2Z621_CAPAN</name>
<organism evidence="2 3">
    <name type="scientific">Capsicum annuum</name>
    <name type="common">Capsicum pepper</name>
    <dbReference type="NCBI Taxonomy" id="4072"/>
    <lineage>
        <taxon>Eukaryota</taxon>
        <taxon>Viridiplantae</taxon>
        <taxon>Streptophyta</taxon>
        <taxon>Embryophyta</taxon>
        <taxon>Tracheophyta</taxon>
        <taxon>Spermatophyta</taxon>
        <taxon>Magnoliopsida</taxon>
        <taxon>eudicotyledons</taxon>
        <taxon>Gunneridae</taxon>
        <taxon>Pentapetalae</taxon>
        <taxon>asterids</taxon>
        <taxon>lamiids</taxon>
        <taxon>Solanales</taxon>
        <taxon>Solanaceae</taxon>
        <taxon>Solanoideae</taxon>
        <taxon>Capsiceae</taxon>
        <taxon>Capsicum</taxon>
    </lineage>
</organism>
<comment type="caution">
    <text evidence="2">The sequence shown here is derived from an EMBL/GenBank/DDBJ whole genome shotgun (WGS) entry which is preliminary data.</text>
</comment>
<accession>A0A2G2Z621</accession>
<reference evidence="2 3" key="1">
    <citation type="journal article" date="2014" name="Nat. Genet.">
        <title>Genome sequence of the hot pepper provides insights into the evolution of pungency in Capsicum species.</title>
        <authorList>
            <person name="Kim S."/>
            <person name="Park M."/>
            <person name="Yeom S.I."/>
            <person name="Kim Y.M."/>
            <person name="Lee J.M."/>
            <person name="Lee H.A."/>
            <person name="Seo E."/>
            <person name="Choi J."/>
            <person name="Cheong K."/>
            <person name="Kim K.T."/>
            <person name="Jung K."/>
            <person name="Lee G.W."/>
            <person name="Oh S.K."/>
            <person name="Bae C."/>
            <person name="Kim S.B."/>
            <person name="Lee H.Y."/>
            <person name="Kim S.Y."/>
            <person name="Kim M.S."/>
            <person name="Kang B.C."/>
            <person name="Jo Y.D."/>
            <person name="Yang H.B."/>
            <person name="Jeong H.J."/>
            <person name="Kang W.H."/>
            <person name="Kwon J.K."/>
            <person name="Shin C."/>
            <person name="Lim J.Y."/>
            <person name="Park J.H."/>
            <person name="Huh J.H."/>
            <person name="Kim J.S."/>
            <person name="Kim B.D."/>
            <person name="Cohen O."/>
            <person name="Paran I."/>
            <person name="Suh M.C."/>
            <person name="Lee S.B."/>
            <person name="Kim Y.K."/>
            <person name="Shin Y."/>
            <person name="Noh S.J."/>
            <person name="Park J."/>
            <person name="Seo Y.S."/>
            <person name="Kwon S.Y."/>
            <person name="Kim H.A."/>
            <person name="Park J.M."/>
            <person name="Kim H.J."/>
            <person name="Choi S.B."/>
            <person name="Bosland P.W."/>
            <person name="Reeves G."/>
            <person name="Jo S.H."/>
            <person name="Lee B.W."/>
            <person name="Cho H.T."/>
            <person name="Choi H.S."/>
            <person name="Lee M.S."/>
            <person name="Yu Y."/>
            <person name="Do Choi Y."/>
            <person name="Park B.S."/>
            <person name="van Deynze A."/>
            <person name="Ashrafi H."/>
            <person name="Hill T."/>
            <person name="Kim W.T."/>
            <person name="Pai H.S."/>
            <person name="Ahn H.K."/>
            <person name="Yeam I."/>
            <person name="Giovannoni J.J."/>
            <person name="Rose J.K."/>
            <person name="Sorensen I."/>
            <person name="Lee S.J."/>
            <person name="Kim R.W."/>
            <person name="Choi I.Y."/>
            <person name="Choi B.S."/>
            <person name="Lim J.S."/>
            <person name="Lee Y.H."/>
            <person name="Choi D."/>
        </authorList>
    </citation>
    <scope>NUCLEOTIDE SEQUENCE [LARGE SCALE GENOMIC DNA]</scope>
    <source>
        <strain evidence="3">cv. CM334</strain>
    </source>
</reference>
<gene>
    <name evidence="2" type="ORF">T459_20926</name>
</gene>
<dbReference type="AlphaFoldDB" id="A0A2G2Z621"/>
<dbReference type="PANTHER" id="PTHR31111">
    <property type="entry name" value="BNAA05G37150D PROTEIN-RELATED"/>
    <property type="match status" value="1"/>
</dbReference>
<dbReference type="Proteomes" id="UP000222542">
    <property type="component" value="Unassembled WGS sequence"/>
</dbReference>
<reference evidence="2 3" key="2">
    <citation type="journal article" date="2017" name="Genome Biol.">
        <title>New reference genome sequences of hot pepper reveal the massive evolution of plant disease-resistance genes by retroduplication.</title>
        <authorList>
            <person name="Kim S."/>
            <person name="Park J."/>
            <person name="Yeom S.I."/>
            <person name="Kim Y.M."/>
            <person name="Seo E."/>
            <person name="Kim K.T."/>
            <person name="Kim M.S."/>
            <person name="Lee J.M."/>
            <person name="Cheong K."/>
            <person name="Shin H.S."/>
            <person name="Kim S.B."/>
            <person name="Han K."/>
            <person name="Lee J."/>
            <person name="Park M."/>
            <person name="Lee H.A."/>
            <person name="Lee H.Y."/>
            <person name="Lee Y."/>
            <person name="Oh S."/>
            <person name="Lee J.H."/>
            <person name="Choi E."/>
            <person name="Choi E."/>
            <person name="Lee S.E."/>
            <person name="Jeon J."/>
            <person name="Kim H."/>
            <person name="Choi G."/>
            <person name="Song H."/>
            <person name="Lee J."/>
            <person name="Lee S.C."/>
            <person name="Kwon J.K."/>
            <person name="Lee H.Y."/>
            <person name="Koo N."/>
            <person name="Hong Y."/>
            <person name="Kim R.W."/>
            <person name="Kang W.H."/>
            <person name="Huh J.H."/>
            <person name="Kang B.C."/>
            <person name="Yang T.J."/>
            <person name="Lee Y.H."/>
            <person name="Bennetzen J.L."/>
            <person name="Choi D."/>
        </authorList>
    </citation>
    <scope>NUCLEOTIDE SEQUENCE [LARGE SCALE GENOMIC DNA]</scope>
    <source>
        <strain evidence="3">cv. CM334</strain>
    </source>
</reference>
<feature type="domain" description="F-box associated beta-propeller type 1" evidence="1">
    <location>
        <begin position="167"/>
        <end position="306"/>
    </location>
</feature>
<proteinExistence type="predicted"/>
<dbReference type="Pfam" id="PF07734">
    <property type="entry name" value="FBA_1"/>
    <property type="match status" value="1"/>
</dbReference>
<dbReference type="PANTHER" id="PTHR31111:SF134">
    <property type="entry name" value="F-BOX ASSOCIATED INTERACTION DOMAIN-CONTAINING PROTEIN"/>
    <property type="match status" value="1"/>
</dbReference>
<evidence type="ECO:0000313" key="2">
    <source>
        <dbReference type="EMBL" id="PHT77404.1"/>
    </source>
</evidence>
<dbReference type="InterPro" id="IPR006527">
    <property type="entry name" value="F-box-assoc_dom_typ1"/>
</dbReference>
<evidence type="ECO:0000313" key="3">
    <source>
        <dbReference type="Proteomes" id="UP000222542"/>
    </source>
</evidence>
<sequence>MAKLFKSLLEIMNFDCFCFGTSFEKKKMMLPDGKGKPSKNITITVEKRLVKQSKSINQMDVDQVTCSVSSPIQMCFKILEGIDLGSILYNHAKNNRKFLIARMNPEARTISYYCSSLSSAEPLHKLGGPLNHDLGNYVLATDCLFFGALPSTNEAVQLPNYEFPIVTSCSFGLGYDLISDDYKIFATVIGTYGHRRPNKILSLKSGSWREIDNHTRGSCSSDGLAFVRGAFHWILKDDLLKYFVISFNISNEVYGEISLPEEICNICIGGYVISSVSILQGMLCAYCTCRDTEADTFKLWIMKDYGVKES</sequence>
<keyword evidence="3" id="KW-1185">Reference proteome</keyword>